<dbReference type="PANTHER" id="PTHR24381:SF390">
    <property type="entry name" value="ZINC FINGER PROTEIN 37 HOMOLOG"/>
    <property type="match status" value="1"/>
</dbReference>
<dbReference type="CDD" id="cd07765">
    <property type="entry name" value="KRAB_A-box"/>
    <property type="match status" value="1"/>
</dbReference>
<reference evidence="14 15" key="1">
    <citation type="journal article" date="2023" name="bioRxiv">
        <title>Conserved and derived expression patterns and positive selection on dental genes reveal complex evolutionary context of ever-growing rodent molars.</title>
        <authorList>
            <person name="Calamari Z.T."/>
            <person name="Song A."/>
            <person name="Cohen E."/>
            <person name="Akter M."/>
            <person name="Roy R.D."/>
            <person name="Hallikas O."/>
            <person name="Christensen M.M."/>
            <person name="Li P."/>
            <person name="Marangoni P."/>
            <person name="Jernvall J."/>
            <person name="Klein O.D."/>
        </authorList>
    </citation>
    <scope>NUCLEOTIDE SEQUENCE [LARGE SCALE GENOMIC DNA]</scope>
    <source>
        <strain evidence="14">V071</strain>
    </source>
</reference>
<dbReference type="SMART" id="SM00349">
    <property type="entry name" value="KRAB"/>
    <property type="match status" value="1"/>
</dbReference>
<comment type="caution">
    <text evidence="14">The sequence shown here is derived from an EMBL/GenBank/DDBJ whole genome shotgun (WGS) entry which is preliminary data.</text>
</comment>
<keyword evidence="4" id="KW-0677">Repeat</keyword>
<dbReference type="SUPFAM" id="SSF57667">
    <property type="entry name" value="beta-beta-alpha zinc fingers"/>
    <property type="match status" value="4"/>
</dbReference>
<keyword evidence="6" id="KW-0862">Zinc</keyword>
<protein>
    <submittedName>
        <fullName evidence="14">Uncharacterized protein</fullName>
    </submittedName>
</protein>
<dbReference type="GO" id="GO:0005634">
    <property type="term" value="C:nucleus"/>
    <property type="evidence" value="ECO:0007669"/>
    <property type="project" value="UniProtKB-SubCell"/>
</dbReference>
<evidence type="ECO:0000313" key="14">
    <source>
        <dbReference type="EMBL" id="KAK7811014.1"/>
    </source>
</evidence>
<dbReference type="GO" id="GO:0008270">
    <property type="term" value="F:zinc ion binding"/>
    <property type="evidence" value="ECO:0007669"/>
    <property type="project" value="UniProtKB-KW"/>
</dbReference>
<evidence type="ECO:0000259" key="12">
    <source>
        <dbReference type="PROSITE" id="PS50157"/>
    </source>
</evidence>
<dbReference type="InterPro" id="IPR013087">
    <property type="entry name" value="Znf_C2H2_type"/>
</dbReference>
<evidence type="ECO:0000256" key="2">
    <source>
        <dbReference type="ARBA" id="ARBA00006991"/>
    </source>
</evidence>
<evidence type="ECO:0000259" key="13">
    <source>
        <dbReference type="PROSITE" id="PS50805"/>
    </source>
</evidence>
<dbReference type="PROSITE" id="PS00028">
    <property type="entry name" value="ZINC_FINGER_C2H2_1"/>
    <property type="match status" value="1"/>
</dbReference>
<evidence type="ECO:0000256" key="8">
    <source>
        <dbReference type="ARBA" id="ARBA00023125"/>
    </source>
</evidence>
<organism evidence="14 15">
    <name type="scientific">Myodes glareolus</name>
    <name type="common">Bank vole</name>
    <name type="synonym">Clethrionomys glareolus</name>
    <dbReference type="NCBI Taxonomy" id="447135"/>
    <lineage>
        <taxon>Eukaryota</taxon>
        <taxon>Metazoa</taxon>
        <taxon>Chordata</taxon>
        <taxon>Craniata</taxon>
        <taxon>Vertebrata</taxon>
        <taxon>Euteleostomi</taxon>
        <taxon>Mammalia</taxon>
        <taxon>Eutheria</taxon>
        <taxon>Euarchontoglires</taxon>
        <taxon>Glires</taxon>
        <taxon>Rodentia</taxon>
        <taxon>Myomorpha</taxon>
        <taxon>Muroidea</taxon>
        <taxon>Cricetidae</taxon>
        <taxon>Arvicolinae</taxon>
        <taxon>Myodes</taxon>
    </lineage>
</organism>
<dbReference type="PROSITE" id="PS50805">
    <property type="entry name" value="KRAB"/>
    <property type="match status" value="1"/>
</dbReference>
<keyword evidence="3" id="KW-0479">Metal-binding</keyword>
<dbReference type="GO" id="GO:0000977">
    <property type="term" value="F:RNA polymerase II transcription regulatory region sequence-specific DNA binding"/>
    <property type="evidence" value="ECO:0007669"/>
    <property type="project" value="TreeGrafter"/>
</dbReference>
<evidence type="ECO:0000256" key="11">
    <source>
        <dbReference type="PROSITE-ProRule" id="PRU00042"/>
    </source>
</evidence>
<dbReference type="InterPro" id="IPR036051">
    <property type="entry name" value="KRAB_dom_sf"/>
</dbReference>
<dbReference type="AlphaFoldDB" id="A0AAW0I9U0"/>
<evidence type="ECO:0000256" key="9">
    <source>
        <dbReference type="ARBA" id="ARBA00023163"/>
    </source>
</evidence>
<dbReference type="SUPFAM" id="SSF109640">
    <property type="entry name" value="KRAB domain (Kruppel-associated box)"/>
    <property type="match status" value="1"/>
</dbReference>
<feature type="non-terminal residue" evidence="14">
    <location>
        <position position="492"/>
    </location>
</feature>
<dbReference type="PROSITE" id="PS50157">
    <property type="entry name" value="ZINC_FINGER_C2H2_2"/>
    <property type="match status" value="3"/>
</dbReference>
<evidence type="ECO:0000256" key="6">
    <source>
        <dbReference type="ARBA" id="ARBA00022833"/>
    </source>
</evidence>
<dbReference type="Gene3D" id="3.30.160.60">
    <property type="entry name" value="Classic Zinc Finger"/>
    <property type="match status" value="4"/>
</dbReference>
<keyword evidence="10" id="KW-0539">Nucleus</keyword>
<proteinExistence type="inferred from homology"/>
<keyword evidence="9" id="KW-0804">Transcription</keyword>
<feature type="domain" description="KRAB" evidence="13">
    <location>
        <begin position="6"/>
        <end position="81"/>
    </location>
</feature>
<comment type="subcellular location">
    <subcellularLocation>
        <location evidence="1">Nucleus</location>
    </subcellularLocation>
</comment>
<gene>
    <name evidence="14" type="ORF">U0070_024192</name>
</gene>
<evidence type="ECO:0000256" key="1">
    <source>
        <dbReference type="ARBA" id="ARBA00004123"/>
    </source>
</evidence>
<evidence type="ECO:0000256" key="4">
    <source>
        <dbReference type="ARBA" id="ARBA00022737"/>
    </source>
</evidence>
<keyword evidence="5 11" id="KW-0863">Zinc-finger</keyword>
<dbReference type="Proteomes" id="UP001488838">
    <property type="component" value="Unassembled WGS sequence"/>
</dbReference>
<dbReference type="InterPro" id="IPR036236">
    <property type="entry name" value="Znf_C2H2_sf"/>
</dbReference>
<comment type="similarity">
    <text evidence="2">Belongs to the krueppel C2H2-type zinc-finger protein family.</text>
</comment>
<name>A0AAW0I9U0_MYOGA</name>
<evidence type="ECO:0000313" key="15">
    <source>
        <dbReference type="Proteomes" id="UP001488838"/>
    </source>
</evidence>
<keyword evidence="7" id="KW-0805">Transcription regulation</keyword>
<evidence type="ECO:0000256" key="5">
    <source>
        <dbReference type="ARBA" id="ARBA00022771"/>
    </source>
</evidence>
<feature type="domain" description="C2H2-type" evidence="12">
    <location>
        <begin position="125"/>
        <end position="152"/>
    </location>
</feature>
<dbReference type="GO" id="GO:0000981">
    <property type="term" value="F:DNA-binding transcription factor activity, RNA polymerase II-specific"/>
    <property type="evidence" value="ECO:0007669"/>
    <property type="project" value="TreeGrafter"/>
</dbReference>
<evidence type="ECO:0000256" key="3">
    <source>
        <dbReference type="ARBA" id="ARBA00022723"/>
    </source>
</evidence>
<dbReference type="FunFam" id="3.30.160.60:FF:000193">
    <property type="entry name" value="Zinc finger protein 300"/>
    <property type="match status" value="1"/>
</dbReference>
<keyword evidence="15" id="KW-1185">Reference proteome</keyword>
<dbReference type="PANTHER" id="PTHR24381">
    <property type="entry name" value="ZINC FINGER PROTEIN"/>
    <property type="match status" value="1"/>
</dbReference>
<evidence type="ECO:0000256" key="7">
    <source>
        <dbReference type="ARBA" id="ARBA00023015"/>
    </source>
</evidence>
<dbReference type="Gene3D" id="6.10.140.140">
    <property type="match status" value="1"/>
</dbReference>
<feature type="domain" description="C2H2-type" evidence="12">
    <location>
        <begin position="386"/>
        <end position="416"/>
    </location>
</feature>
<accession>A0AAW0I9U0</accession>
<dbReference type="EMBL" id="JBBHLL010000183">
    <property type="protein sequence ID" value="KAK7811014.1"/>
    <property type="molecule type" value="Genomic_DNA"/>
</dbReference>
<sequence>MDRDPLNIEDVAVNFTSEEWAVLDSSQKKLYRDVMKETFLNLISIDKTLEENIEEDSKGLSRNMGYLKLLLKRNPVKINNVMNEACRSLCFDQTQERTPAENKLNENVLNEIPNDDGIHKEVKQVVCNVCEESFIDSSDLTNHEKSHTEEKRYIYRQCGKIFKYVTCFEKYKVTHKVEKPYASIHLGKSFTQFNVYNSHESSSLDSSLMPASIVEKTSPVLLLETFMKEFTLQRNLMPESIAEKTSAVLDLNIHEIICTGKKPYACKYCRKGFNDPSSCNRHERIYTAENLMPASIVEKLHQLCILILTGVKPYPLLVKFMKEYTWQRVIIHVSIVERPQPSQYHLNIHGIIHTGEKALYSWKEFTLKLYPFKQCEKVHEKDHTEEKCYAWTHCGKAFTCSSQLNMHERVQIGEMAFACKHYQKPFNTSICPDLHEKQSYWKGTLDVETVHSIDLNRHKIVDWKVKSYAPRKNCGKAFSCSCDHNRSETLHT</sequence>
<keyword evidence="8" id="KW-0238">DNA-binding</keyword>
<feature type="domain" description="C2H2-type" evidence="12">
    <location>
        <begin position="264"/>
        <end position="291"/>
    </location>
</feature>
<dbReference type="InterPro" id="IPR001909">
    <property type="entry name" value="KRAB"/>
</dbReference>
<evidence type="ECO:0000256" key="10">
    <source>
        <dbReference type="ARBA" id="ARBA00023242"/>
    </source>
</evidence>
<dbReference type="SMART" id="SM00355">
    <property type="entry name" value="ZnF_C2H2"/>
    <property type="match status" value="2"/>
</dbReference>
<dbReference type="Pfam" id="PF01352">
    <property type="entry name" value="KRAB"/>
    <property type="match status" value="1"/>
</dbReference>